<dbReference type="AlphaFoldDB" id="A0A2T0Z4W3"/>
<dbReference type="CDD" id="cd03235">
    <property type="entry name" value="ABC_Metallic_Cations"/>
    <property type="match status" value="1"/>
</dbReference>
<dbReference type="Gene3D" id="3.40.50.300">
    <property type="entry name" value="P-loop containing nucleotide triphosphate hydrolases"/>
    <property type="match status" value="1"/>
</dbReference>
<dbReference type="PANTHER" id="PTHR42734">
    <property type="entry name" value="METAL TRANSPORT SYSTEM ATP-BINDING PROTEIN TM_0124-RELATED"/>
    <property type="match status" value="1"/>
</dbReference>
<feature type="compositionally biased region" description="Basic and acidic residues" evidence="4">
    <location>
        <begin position="240"/>
        <end position="257"/>
    </location>
</feature>
<dbReference type="InterPro" id="IPR003593">
    <property type="entry name" value="AAA+_ATPase"/>
</dbReference>
<organism evidence="6 7">
    <name type="scientific">Antricoccus suffuscus</name>
    <dbReference type="NCBI Taxonomy" id="1629062"/>
    <lineage>
        <taxon>Bacteria</taxon>
        <taxon>Bacillati</taxon>
        <taxon>Actinomycetota</taxon>
        <taxon>Actinomycetes</taxon>
        <taxon>Geodermatophilales</taxon>
        <taxon>Antricoccaceae</taxon>
        <taxon>Antricoccus</taxon>
    </lineage>
</organism>
<evidence type="ECO:0000313" key="7">
    <source>
        <dbReference type="Proteomes" id="UP000237752"/>
    </source>
</evidence>
<feature type="domain" description="ABC transporter" evidence="5">
    <location>
        <begin position="20"/>
        <end position="252"/>
    </location>
</feature>
<dbReference type="FunFam" id="3.40.50.300:FF:000134">
    <property type="entry name" value="Iron-enterobactin ABC transporter ATP-binding protein"/>
    <property type="match status" value="1"/>
</dbReference>
<dbReference type="PROSITE" id="PS00211">
    <property type="entry name" value="ABC_TRANSPORTER_1"/>
    <property type="match status" value="1"/>
</dbReference>
<sequence length="285" mass="30569">MFVTNTRLDPHATGIETPVVSVSDVHVRMGTTQALRGVSFDVHSGEVVAILGPNGSGKSTIIKTIVGLIEAQSGSIELFGTPIRRFNQRSRIGYVPQRITAASGVPATVQEIVTSGRQQGLFSIRRAADKKAVLEAMDAVDVADLRHRSVAQLSGGQQQRVLIARALARQPELLILDEPLAGVDIEQQDSLATTLQHLRGQGRTIVIVLHELGPIAPLITHVVGLRGGMVQYNGAPADAPVEHAVPDQGHDHVHPHDEDDQPYQRAALLINDPMSPASDGEKVDR</sequence>
<dbReference type="InterPro" id="IPR050153">
    <property type="entry name" value="Metal_Ion_Import_ABC"/>
</dbReference>
<evidence type="ECO:0000256" key="3">
    <source>
        <dbReference type="ARBA" id="ARBA00022840"/>
    </source>
</evidence>
<protein>
    <submittedName>
        <fullName evidence="6">Zinc transport system ATP-binding protein</fullName>
    </submittedName>
</protein>
<comment type="caution">
    <text evidence="6">The sequence shown here is derived from an EMBL/GenBank/DDBJ whole genome shotgun (WGS) entry which is preliminary data.</text>
</comment>
<evidence type="ECO:0000313" key="6">
    <source>
        <dbReference type="EMBL" id="PRZ31376.1"/>
    </source>
</evidence>
<dbReference type="InterPro" id="IPR003439">
    <property type="entry name" value="ABC_transporter-like_ATP-bd"/>
</dbReference>
<evidence type="ECO:0000256" key="1">
    <source>
        <dbReference type="ARBA" id="ARBA00022448"/>
    </source>
</evidence>
<dbReference type="SMART" id="SM00382">
    <property type="entry name" value="AAA"/>
    <property type="match status" value="1"/>
</dbReference>
<evidence type="ECO:0000256" key="2">
    <source>
        <dbReference type="ARBA" id="ARBA00022741"/>
    </source>
</evidence>
<proteinExistence type="predicted"/>
<keyword evidence="3 6" id="KW-0067">ATP-binding</keyword>
<dbReference type="GO" id="GO:0005524">
    <property type="term" value="F:ATP binding"/>
    <property type="evidence" value="ECO:0007669"/>
    <property type="project" value="UniProtKB-KW"/>
</dbReference>
<gene>
    <name evidence="6" type="ORF">CLV47_12814</name>
</gene>
<evidence type="ECO:0000256" key="4">
    <source>
        <dbReference type="SAM" id="MobiDB-lite"/>
    </source>
</evidence>
<keyword evidence="1" id="KW-0813">Transport</keyword>
<keyword evidence="2" id="KW-0547">Nucleotide-binding</keyword>
<dbReference type="SUPFAM" id="SSF52540">
    <property type="entry name" value="P-loop containing nucleoside triphosphate hydrolases"/>
    <property type="match status" value="1"/>
</dbReference>
<keyword evidence="7" id="KW-1185">Reference proteome</keyword>
<name>A0A2T0Z4W3_9ACTN</name>
<dbReference type="PROSITE" id="PS50893">
    <property type="entry name" value="ABC_TRANSPORTER_2"/>
    <property type="match status" value="1"/>
</dbReference>
<accession>A0A2T0Z4W3</accession>
<feature type="region of interest" description="Disordered" evidence="4">
    <location>
        <begin position="236"/>
        <end position="285"/>
    </location>
</feature>
<reference evidence="6 7" key="1">
    <citation type="submission" date="2018-03" db="EMBL/GenBank/DDBJ databases">
        <title>Genomic Encyclopedia of Archaeal and Bacterial Type Strains, Phase II (KMG-II): from individual species to whole genera.</title>
        <authorList>
            <person name="Goeker M."/>
        </authorList>
    </citation>
    <scope>NUCLEOTIDE SEQUENCE [LARGE SCALE GENOMIC DNA]</scope>
    <source>
        <strain evidence="6 7">DSM 100065</strain>
    </source>
</reference>
<dbReference type="InterPro" id="IPR017871">
    <property type="entry name" value="ABC_transporter-like_CS"/>
</dbReference>
<dbReference type="EMBL" id="PVUE01000028">
    <property type="protein sequence ID" value="PRZ31376.1"/>
    <property type="molecule type" value="Genomic_DNA"/>
</dbReference>
<dbReference type="Proteomes" id="UP000237752">
    <property type="component" value="Unassembled WGS sequence"/>
</dbReference>
<dbReference type="InterPro" id="IPR027417">
    <property type="entry name" value="P-loop_NTPase"/>
</dbReference>
<dbReference type="Pfam" id="PF00005">
    <property type="entry name" value="ABC_tran"/>
    <property type="match status" value="1"/>
</dbReference>
<dbReference type="GO" id="GO:0016887">
    <property type="term" value="F:ATP hydrolysis activity"/>
    <property type="evidence" value="ECO:0007669"/>
    <property type="project" value="InterPro"/>
</dbReference>
<evidence type="ECO:0000259" key="5">
    <source>
        <dbReference type="PROSITE" id="PS50893"/>
    </source>
</evidence>